<gene>
    <name evidence="1" type="ORF">GCM10009858_16040</name>
</gene>
<comment type="caution">
    <text evidence="1">The sequence shown here is derived from an EMBL/GenBank/DDBJ whole genome shotgun (WGS) entry which is preliminary data.</text>
</comment>
<protein>
    <recommendedName>
        <fullName evidence="3">Tetratricopeptide repeat protein</fullName>
    </recommendedName>
</protein>
<reference evidence="2" key="1">
    <citation type="journal article" date="2019" name="Int. J. Syst. Evol. Microbiol.">
        <title>The Global Catalogue of Microorganisms (GCM) 10K type strain sequencing project: providing services to taxonomists for standard genome sequencing and annotation.</title>
        <authorList>
            <consortium name="The Broad Institute Genomics Platform"/>
            <consortium name="The Broad Institute Genome Sequencing Center for Infectious Disease"/>
            <person name="Wu L."/>
            <person name="Ma J."/>
        </authorList>
    </citation>
    <scope>NUCLEOTIDE SEQUENCE [LARGE SCALE GENOMIC DNA]</scope>
    <source>
        <strain evidence="2">JCM 16259</strain>
    </source>
</reference>
<dbReference type="EMBL" id="BAAARE010000006">
    <property type="protein sequence ID" value="GAA2479258.1"/>
    <property type="molecule type" value="Genomic_DNA"/>
</dbReference>
<dbReference type="Gene3D" id="1.25.40.10">
    <property type="entry name" value="Tetratricopeptide repeat domain"/>
    <property type="match status" value="1"/>
</dbReference>
<accession>A0ABP5YJE1</accession>
<dbReference type="SUPFAM" id="SSF48452">
    <property type="entry name" value="TPR-like"/>
    <property type="match status" value="1"/>
</dbReference>
<keyword evidence="2" id="KW-1185">Reference proteome</keyword>
<evidence type="ECO:0008006" key="3">
    <source>
        <dbReference type="Google" id="ProtNLM"/>
    </source>
</evidence>
<sequence>MSGARFVVGEPHFGRFTRTADENEAAVEAARRDLTSAVEAAPGAGAGGAVLDAAVDLAEALTVAGHEQEALALARPAVRVARHGGHGGHGETLRWALLVLATAEHYAGEASDAETRFREALEHARASGDRVLEHYTLHHLGRLLVDEGRLDEAVACFEACLVIRDELGEARAESTRAALAALASST</sequence>
<evidence type="ECO:0000313" key="2">
    <source>
        <dbReference type="Proteomes" id="UP001500730"/>
    </source>
</evidence>
<organism evidence="1 2">
    <name type="scientific">Terrabacter carboxydivorans</name>
    <dbReference type="NCBI Taxonomy" id="619730"/>
    <lineage>
        <taxon>Bacteria</taxon>
        <taxon>Bacillati</taxon>
        <taxon>Actinomycetota</taxon>
        <taxon>Actinomycetes</taxon>
        <taxon>Micrococcales</taxon>
        <taxon>Intrasporangiaceae</taxon>
        <taxon>Terrabacter</taxon>
    </lineage>
</organism>
<dbReference type="RefSeq" id="WP_344254316.1">
    <property type="nucleotide sequence ID" value="NZ_BAAARE010000006.1"/>
</dbReference>
<dbReference type="Pfam" id="PF13374">
    <property type="entry name" value="TPR_10"/>
    <property type="match status" value="1"/>
</dbReference>
<evidence type="ECO:0000313" key="1">
    <source>
        <dbReference type="EMBL" id="GAA2479258.1"/>
    </source>
</evidence>
<proteinExistence type="predicted"/>
<dbReference type="Proteomes" id="UP001500730">
    <property type="component" value="Unassembled WGS sequence"/>
</dbReference>
<name>A0ABP5YJE1_9MICO</name>
<dbReference type="InterPro" id="IPR011990">
    <property type="entry name" value="TPR-like_helical_dom_sf"/>
</dbReference>